<evidence type="ECO:0000313" key="2">
    <source>
        <dbReference type="EMBL" id="CAH1802251.1"/>
    </source>
</evidence>
<comment type="caution">
    <text evidence="2">The sequence shown here is derived from an EMBL/GenBank/DDBJ whole genome shotgun (WGS) entry which is preliminary data.</text>
</comment>
<sequence>NRNIDDMDHMDMGHKDMGHMDMQHKDMGHMDMGHKDMGHMDMQHKDMGHMDMGAMGHGDMDMSGMQTHFTFDIGFRILAEALLVDDLKKFIGVCFLFGMFGFIYEMSKSVGLTLSLKQNSNHKRKFHARLSLHALQTLLFISQMSLAYLLMMAIMTYNVFLVLSVILGSGLGYFTHRISGNAIQHRNERRRSVMDTKRQSLLIVYDKDGRARCHSDHEIEEYEYVTSL</sequence>
<name>A0A8J1XPS6_OWEFU</name>
<keyword evidence="1" id="KW-0812">Transmembrane</keyword>
<comment type="subcellular location">
    <subcellularLocation>
        <location evidence="1">Membrane</location>
        <topology evidence="1">Multi-pass membrane protein</topology>
    </subcellularLocation>
</comment>
<keyword evidence="1" id="KW-1133">Transmembrane helix</keyword>
<dbReference type="PANTHER" id="PTHR12483">
    <property type="entry name" value="SOLUTE CARRIER FAMILY 31 COPPER TRANSPORTERS"/>
    <property type="match status" value="1"/>
</dbReference>
<feature type="transmembrane region" description="Helical" evidence="1">
    <location>
        <begin position="157"/>
        <end position="176"/>
    </location>
</feature>
<dbReference type="InterPro" id="IPR007274">
    <property type="entry name" value="Cop_transporter"/>
</dbReference>
<gene>
    <name evidence="2" type="ORF">OFUS_LOCUS25952</name>
</gene>
<evidence type="ECO:0000313" key="3">
    <source>
        <dbReference type="Proteomes" id="UP000749559"/>
    </source>
</evidence>
<keyword evidence="3" id="KW-1185">Reference proteome</keyword>
<organism evidence="2 3">
    <name type="scientific">Owenia fusiformis</name>
    <name type="common">Polychaete worm</name>
    <dbReference type="NCBI Taxonomy" id="6347"/>
    <lineage>
        <taxon>Eukaryota</taxon>
        <taxon>Metazoa</taxon>
        <taxon>Spiralia</taxon>
        <taxon>Lophotrochozoa</taxon>
        <taxon>Annelida</taxon>
        <taxon>Polychaeta</taxon>
        <taxon>Sedentaria</taxon>
        <taxon>Canalipalpata</taxon>
        <taxon>Sabellida</taxon>
        <taxon>Oweniida</taxon>
        <taxon>Oweniidae</taxon>
        <taxon>Owenia</taxon>
    </lineage>
</organism>
<keyword evidence="1" id="KW-0472">Membrane</keyword>
<feature type="non-terminal residue" evidence="2">
    <location>
        <position position="228"/>
    </location>
</feature>
<evidence type="ECO:0000256" key="1">
    <source>
        <dbReference type="RuleBase" id="RU367022"/>
    </source>
</evidence>
<keyword evidence="1" id="KW-0187">Copper transport</keyword>
<feature type="transmembrane region" description="Helical" evidence="1">
    <location>
        <begin position="128"/>
        <end position="151"/>
    </location>
</feature>
<dbReference type="EMBL" id="CAIIXF020000012">
    <property type="protein sequence ID" value="CAH1802251.1"/>
    <property type="molecule type" value="Genomic_DNA"/>
</dbReference>
<keyword evidence="1" id="KW-0406">Ion transport</keyword>
<dbReference type="PANTHER" id="PTHR12483:SF115">
    <property type="entry name" value="COPPER TRANSPORT PROTEIN"/>
    <property type="match status" value="1"/>
</dbReference>
<dbReference type="AlphaFoldDB" id="A0A8J1XPS6"/>
<accession>A0A8J1XPS6</accession>
<proteinExistence type="inferred from homology"/>
<feature type="transmembrane region" description="Helical" evidence="1">
    <location>
        <begin position="90"/>
        <end position="107"/>
    </location>
</feature>
<keyword evidence="1" id="KW-0813">Transport</keyword>
<protein>
    <recommendedName>
        <fullName evidence="1">Copper transport protein</fullName>
    </recommendedName>
</protein>
<comment type="similarity">
    <text evidence="1">Belongs to the copper transporter (Ctr) (TC 1.A.56) family. SLC31A subfamily.</text>
</comment>
<keyword evidence="1" id="KW-0186">Copper</keyword>
<dbReference type="Pfam" id="PF04145">
    <property type="entry name" value="Ctr"/>
    <property type="match status" value="1"/>
</dbReference>
<dbReference type="GO" id="GO:0016020">
    <property type="term" value="C:membrane"/>
    <property type="evidence" value="ECO:0007669"/>
    <property type="project" value="UniProtKB-SubCell"/>
</dbReference>
<dbReference type="Proteomes" id="UP000749559">
    <property type="component" value="Unassembled WGS sequence"/>
</dbReference>
<dbReference type="GO" id="GO:0005375">
    <property type="term" value="F:copper ion transmembrane transporter activity"/>
    <property type="evidence" value="ECO:0007669"/>
    <property type="project" value="UniProtKB-UniRule"/>
</dbReference>
<reference evidence="2" key="1">
    <citation type="submission" date="2022-03" db="EMBL/GenBank/DDBJ databases">
        <authorList>
            <person name="Martin C."/>
        </authorList>
    </citation>
    <scope>NUCLEOTIDE SEQUENCE</scope>
</reference>